<evidence type="ECO:0000313" key="2">
    <source>
        <dbReference type="Proteomes" id="UP000075799"/>
    </source>
</evidence>
<gene>
    <name evidence="1" type="ORF">AZI87_08815</name>
</gene>
<evidence type="ECO:0000313" key="1">
    <source>
        <dbReference type="EMBL" id="KYG69744.1"/>
    </source>
</evidence>
<dbReference type="EMBL" id="LUKD01000001">
    <property type="protein sequence ID" value="KYG69744.1"/>
    <property type="molecule type" value="Genomic_DNA"/>
</dbReference>
<comment type="caution">
    <text evidence="1">The sequence shown here is derived from an EMBL/GenBank/DDBJ whole genome shotgun (WGS) entry which is preliminary data.</text>
</comment>
<name>A0A161PGV5_BDEBC</name>
<reference evidence="1 2" key="1">
    <citation type="submission" date="2016-03" db="EMBL/GenBank/DDBJ databases">
        <authorList>
            <person name="Ploux O."/>
        </authorList>
    </citation>
    <scope>NUCLEOTIDE SEQUENCE [LARGE SCALE GENOMIC DNA]</scope>
    <source>
        <strain evidence="1 2">EC13</strain>
    </source>
</reference>
<protein>
    <recommendedName>
        <fullName evidence="3">Methyltransferase domain-containing protein</fullName>
    </recommendedName>
</protein>
<dbReference type="OrthoDB" id="5291830at2"/>
<dbReference type="SUPFAM" id="SSF53335">
    <property type="entry name" value="S-adenosyl-L-methionine-dependent methyltransferases"/>
    <property type="match status" value="1"/>
</dbReference>
<dbReference type="InterPro" id="IPR029063">
    <property type="entry name" value="SAM-dependent_MTases_sf"/>
</dbReference>
<dbReference type="Gene3D" id="3.40.50.150">
    <property type="entry name" value="Vaccinia Virus protein VP39"/>
    <property type="match status" value="1"/>
</dbReference>
<dbReference type="Proteomes" id="UP000075799">
    <property type="component" value="Unassembled WGS sequence"/>
</dbReference>
<proteinExistence type="predicted"/>
<organism evidence="1 2">
    <name type="scientific">Bdellovibrio bacteriovorus</name>
    <dbReference type="NCBI Taxonomy" id="959"/>
    <lineage>
        <taxon>Bacteria</taxon>
        <taxon>Pseudomonadati</taxon>
        <taxon>Bdellovibrionota</taxon>
        <taxon>Bdellovibrionia</taxon>
        <taxon>Bdellovibrionales</taxon>
        <taxon>Pseudobdellovibrionaceae</taxon>
        <taxon>Bdellovibrio</taxon>
    </lineage>
</organism>
<sequence length="219" mass="25323">MVFDANNPFPLLDLNSYTYQEAQEHSLKVDEHLGFQCESIEAKIRASSKESSLTQQNWEHLSVQAFQTPYVEIHNILDLLSLQAGDIIVDLGCAYARMALVIQRHYPDLQFMGYELENRRVEEAQRILGSPDALILIQSADLAAENFHLPSADVYFIFDYGTETNVRKTLQDLQEVARSRRIQVVGRGRLTRFLIHKEHPWLSEVQEPSHYTHFSIYRS</sequence>
<dbReference type="AlphaFoldDB" id="A0A161PGV5"/>
<evidence type="ECO:0008006" key="3">
    <source>
        <dbReference type="Google" id="ProtNLM"/>
    </source>
</evidence>
<accession>A0A161PGV5</accession>